<evidence type="ECO:0000313" key="1">
    <source>
        <dbReference type="EMBL" id="KAJ2894678.1"/>
    </source>
</evidence>
<dbReference type="Proteomes" id="UP001139981">
    <property type="component" value="Unassembled WGS sequence"/>
</dbReference>
<name>A0ACC1M318_9FUNG</name>
<sequence>MSDELTTLYNLPGIGAAEMTEGENELAIRLGHATDWLSRAQDELSQPAQEKQLEIPEATGVYRIIQHDMVDSEMPYAIDNPDIQAKFAKLHSLDKRGQLEGGHSFVVASSAKLGLDGDILADSPLTANEKIALYINGGGFIVSDMPILKWFYIRLSMEVGRRVFVPRYSVGLNHPFPRALYDVHTTYSYLIHRGFSPGNIVLIGTSSGGNLAMSLLLLLDMLQQPTVARCILISPYLDMTMSFASWQRNLNKCVVLFVPTSSPTSLPRVYYGPTDMSDSDIALQLKHPLLSPIFGNLKDLPPIQVHVGEDEVLLDDAVELVKRVKCVHPPSRSGSSLAPIKLVTYLGKNHYSILRGKTQLDMLYHQMREFCDAV</sequence>
<gene>
    <name evidence="1" type="ORF">IWW38_002501</name>
</gene>
<organism evidence="1 2">
    <name type="scientific">Coemansia aciculifera</name>
    <dbReference type="NCBI Taxonomy" id="417176"/>
    <lineage>
        <taxon>Eukaryota</taxon>
        <taxon>Fungi</taxon>
        <taxon>Fungi incertae sedis</taxon>
        <taxon>Zoopagomycota</taxon>
        <taxon>Kickxellomycotina</taxon>
        <taxon>Kickxellomycetes</taxon>
        <taxon>Kickxellales</taxon>
        <taxon>Kickxellaceae</taxon>
        <taxon>Coemansia</taxon>
    </lineage>
</organism>
<keyword evidence="2" id="KW-1185">Reference proteome</keyword>
<accession>A0ACC1M318</accession>
<proteinExistence type="predicted"/>
<protein>
    <submittedName>
        <fullName evidence="1">Uncharacterized protein</fullName>
    </submittedName>
</protein>
<reference evidence="1" key="1">
    <citation type="submission" date="2022-07" db="EMBL/GenBank/DDBJ databases">
        <title>Phylogenomic reconstructions and comparative analyses of Kickxellomycotina fungi.</title>
        <authorList>
            <person name="Reynolds N.K."/>
            <person name="Stajich J.E."/>
            <person name="Barry K."/>
            <person name="Grigoriev I.V."/>
            <person name="Crous P."/>
            <person name="Smith M.E."/>
        </authorList>
    </citation>
    <scope>NUCLEOTIDE SEQUENCE</scope>
    <source>
        <strain evidence="1">CBS 190363</strain>
    </source>
</reference>
<comment type="caution">
    <text evidence="1">The sequence shown here is derived from an EMBL/GenBank/DDBJ whole genome shotgun (WGS) entry which is preliminary data.</text>
</comment>
<evidence type="ECO:0000313" key="2">
    <source>
        <dbReference type="Proteomes" id="UP001139981"/>
    </source>
</evidence>
<dbReference type="EMBL" id="JANBVB010000379">
    <property type="protein sequence ID" value="KAJ2894678.1"/>
    <property type="molecule type" value="Genomic_DNA"/>
</dbReference>